<dbReference type="RefSeq" id="WP_011779062.1">
    <property type="nucleotide sequence ID" value="NC_008726.1"/>
</dbReference>
<dbReference type="KEGG" id="mva:Mvan_1822"/>
<keyword evidence="1 5" id="KW-0378">Hydrolase</keyword>
<dbReference type="InterPro" id="IPR013094">
    <property type="entry name" value="AB_hydrolase_3"/>
</dbReference>
<dbReference type="SUPFAM" id="SSF53474">
    <property type="entry name" value="alpha/beta-Hydrolases"/>
    <property type="match status" value="1"/>
</dbReference>
<protein>
    <submittedName>
        <fullName evidence="5">Alpha/beta hydrolase fold-3 domain protein</fullName>
    </submittedName>
</protein>
<name>A1T644_MYCVP</name>
<evidence type="ECO:0000256" key="1">
    <source>
        <dbReference type="ARBA" id="ARBA00022801"/>
    </source>
</evidence>
<dbReference type="AlphaFoldDB" id="A1T644"/>
<accession>A1T644</accession>
<dbReference type="PROSITE" id="PS51257">
    <property type="entry name" value="PROKAR_LIPOPROTEIN"/>
    <property type="match status" value="1"/>
</dbReference>
<dbReference type="EMBL" id="CP000511">
    <property type="protein sequence ID" value="ABM12644.1"/>
    <property type="molecule type" value="Genomic_DNA"/>
</dbReference>
<dbReference type="Proteomes" id="UP000009159">
    <property type="component" value="Chromosome"/>
</dbReference>
<gene>
    <name evidence="5" type="ordered locus">Mvan_1822</name>
</gene>
<keyword evidence="3" id="KW-0732">Signal</keyword>
<organism evidence="5 6">
    <name type="scientific">Mycolicibacterium vanbaalenii (strain DSM 7251 / JCM 13017 / BCRC 16820 / KCTC 9966 / NRRL B-24157 / PYR-1)</name>
    <name type="common">Mycobacterium vanbaalenii</name>
    <dbReference type="NCBI Taxonomy" id="350058"/>
    <lineage>
        <taxon>Bacteria</taxon>
        <taxon>Bacillati</taxon>
        <taxon>Actinomycetota</taxon>
        <taxon>Actinomycetes</taxon>
        <taxon>Mycobacteriales</taxon>
        <taxon>Mycobacteriaceae</taxon>
        <taxon>Mycolicibacterium</taxon>
    </lineage>
</organism>
<evidence type="ECO:0000256" key="2">
    <source>
        <dbReference type="SAM" id="MobiDB-lite"/>
    </source>
</evidence>
<sequence>MADRNKLVVARVGGLAIAAGAGAVIACSAPAPAFASAEDVGSSANVSTSEPSRPQSTKAPSRQDNADESAASGTSDDNDLGDDRSDESAASGTSDDNDLGDDRSDEAEEPRHSDETVTDEEEAVADQEVATPDLGPVDKPAGVPSVHTIDDGFAPAGGDHATPPAGPNLSPAAWTLLGSARRDTEAAAVPPSQPDTTSETVNTDAAAATDPATAVASLKDPLGEDESRYTGKPSFVHDVVTFGLYVLKAVLKPFGGLLAFTGLKVPFFTDGIPPFFLTPGLDVERSEFEGMKVWTLTPRKNATEKTVVALHGGAYVATASIFHWWTYADMARDTGATVIVPLQTLVPAGGTAASEVPRTANFISKVIEDHGADNVSVIGDSAGGGLALAAIQELARRNSRNPSRLVLISPWLDVSMSDPRSAEIRDPLLDLANPTKSGAKWAGEAGTADPQASPLFGSLKGLPPTYVYSSSLDLLTVDTLRLRDRVLAEQVPDVEFRLRKNLIHDWFTFPFLPEAHEDRPGVYRDLLGSAGSRAVGLAR</sequence>
<dbReference type="ESTHER" id="mycvn-q25r42">
    <property type="family name" value="Hormone-sensitive_lipase_like"/>
</dbReference>
<evidence type="ECO:0000313" key="6">
    <source>
        <dbReference type="Proteomes" id="UP000009159"/>
    </source>
</evidence>
<feature type="compositionally biased region" description="Acidic residues" evidence="2">
    <location>
        <begin position="116"/>
        <end position="125"/>
    </location>
</feature>
<evidence type="ECO:0000259" key="4">
    <source>
        <dbReference type="Pfam" id="PF07859"/>
    </source>
</evidence>
<dbReference type="InterPro" id="IPR050300">
    <property type="entry name" value="GDXG_lipolytic_enzyme"/>
</dbReference>
<dbReference type="GO" id="GO:0016787">
    <property type="term" value="F:hydrolase activity"/>
    <property type="evidence" value="ECO:0007669"/>
    <property type="project" value="UniProtKB-KW"/>
</dbReference>
<feature type="compositionally biased region" description="Polar residues" evidence="2">
    <location>
        <begin position="42"/>
        <end position="63"/>
    </location>
</feature>
<evidence type="ECO:0000313" key="5">
    <source>
        <dbReference type="EMBL" id="ABM12644.1"/>
    </source>
</evidence>
<feature type="signal peptide" evidence="3">
    <location>
        <begin position="1"/>
        <end position="33"/>
    </location>
</feature>
<feature type="chain" id="PRO_5038412115" evidence="3">
    <location>
        <begin position="34"/>
        <end position="539"/>
    </location>
</feature>
<dbReference type="STRING" id="350058.Mvan_1822"/>
<evidence type="ECO:0000256" key="3">
    <source>
        <dbReference type="SAM" id="SignalP"/>
    </source>
</evidence>
<dbReference type="InterPro" id="IPR029058">
    <property type="entry name" value="AB_hydrolase_fold"/>
</dbReference>
<keyword evidence="6" id="KW-1185">Reference proteome</keyword>
<feature type="domain" description="Alpha/beta hydrolase fold-3" evidence="4">
    <location>
        <begin position="307"/>
        <end position="507"/>
    </location>
</feature>
<feature type="compositionally biased region" description="Acidic residues" evidence="2">
    <location>
        <begin position="95"/>
        <end position="108"/>
    </location>
</feature>
<dbReference type="PANTHER" id="PTHR48081">
    <property type="entry name" value="AB HYDROLASE SUPERFAMILY PROTEIN C4A8.06C"/>
    <property type="match status" value="1"/>
</dbReference>
<dbReference type="Pfam" id="PF07859">
    <property type="entry name" value="Abhydrolase_3"/>
    <property type="match status" value="1"/>
</dbReference>
<reference evidence="5" key="1">
    <citation type="submission" date="2006-12" db="EMBL/GenBank/DDBJ databases">
        <title>Complete sequence of Mycobacterium vanbaalenii PYR-1.</title>
        <authorList>
            <consortium name="US DOE Joint Genome Institute"/>
            <person name="Copeland A."/>
            <person name="Lucas S."/>
            <person name="Lapidus A."/>
            <person name="Barry K."/>
            <person name="Detter J.C."/>
            <person name="Glavina del Rio T."/>
            <person name="Hammon N."/>
            <person name="Israni S."/>
            <person name="Dalin E."/>
            <person name="Tice H."/>
            <person name="Pitluck S."/>
            <person name="Singan V."/>
            <person name="Schmutz J."/>
            <person name="Larimer F."/>
            <person name="Land M."/>
            <person name="Hauser L."/>
            <person name="Kyrpides N."/>
            <person name="Anderson I.J."/>
            <person name="Miller C."/>
            <person name="Richardson P."/>
        </authorList>
    </citation>
    <scope>NUCLEOTIDE SEQUENCE [LARGE SCALE GENOMIC DNA]</scope>
    <source>
        <strain evidence="5">PYR-1</strain>
    </source>
</reference>
<dbReference type="HOGENOM" id="CLU_037732_0_0_11"/>
<dbReference type="PANTHER" id="PTHR48081:SF8">
    <property type="entry name" value="ALPHA_BETA HYDROLASE FOLD-3 DOMAIN-CONTAINING PROTEIN-RELATED"/>
    <property type="match status" value="1"/>
</dbReference>
<dbReference type="eggNOG" id="COG0657">
    <property type="taxonomic scope" value="Bacteria"/>
</dbReference>
<dbReference type="Gene3D" id="3.40.50.1820">
    <property type="entry name" value="alpha/beta hydrolase"/>
    <property type="match status" value="1"/>
</dbReference>
<proteinExistence type="predicted"/>
<feature type="region of interest" description="Disordered" evidence="2">
    <location>
        <begin position="33"/>
        <end position="208"/>
    </location>
</feature>